<accession>A0ABN9SC02</accession>
<gene>
    <name evidence="2" type="ORF">PCOR1329_LOCUS27972</name>
</gene>
<feature type="compositionally biased region" description="Basic and acidic residues" evidence="1">
    <location>
        <begin position="388"/>
        <end position="400"/>
    </location>
</feature>
<feature type="non-terminal residue" evidence="2">
    <location>
        <position position="1449"/>
    </location>
</feature>
<comment type="caution">
    <text evidence="2">The sequence shown here is derived from an EMBL/GenBank/DDBJ whole genome shotgun (WGS) entry which is preliminary data.</text>
</comment>
<protein>
    <recommendedName>
        <fullName evidence="4">RNA-directed RNA polymerase</fullName>
    </recommendedName>
</protein>
<dbReference type="EMBL" id="CAUYUJ010010224">
    <property type="protein sequence ID" value="CAK0828837.1"/>
    <property type="molecule type" value="Genomic_DNA"/>
</dbReference>
<sequence>DHLLDHALDVALNRFLTSSDGNAATQSENAQLPVACPGIGAGSVSVDGYYCARRYMTGQVSGEHNFRAFFSRYQRTPRKTTLDDLQNLDAEYVHRVLRLSHAMLLSAKQYVLFKTHGSGPMLDVLNGAPAGAPHGVNEVHDAEAEGDSPEARHYSAFDTHVAKVLSWWSGDKVACHLSAVGAYKLATSDRGAWADRLSFGNRYTGASTRPRFIPTSPVTEASKSAREYDLNEKNVTDAAVFIHVITQRAAPGAQPIRRLAARPDPERVRSGGWTGTPRIADAIWLGFPREGPCPTCEGKCDNTLTYVYGCTTTAEAAGDNCQKGAPGANYELDHGAMTIIPTGQGNRGAKRGPPLGQFLSKKKRDPASAQHKMDRGKEETGKLPLNDEATKRQAVTDRGNRPVAAPRALTKLPAHEHAINAIEELCRAGKIAEEEMLERASGYSAGLVLGRTKGGSPLYHMQAYFAAASACRAPSTKKALSAGDAGALLRHALDGKLHHKNNLLAKLLSSLKKAEPADLKSNRVGLGECITRLVCDECAKSTALRVPKKVLEALGTNLTAAEVTNAVATAMGTAIGELVIMRTRDVWVLRGRGRERVEARNAWANGAGRSGHAPLPRPPVPLAPGEEAVMRLSAAGRALAGYPVRAVGRAAFAQPPGSVDEPGTQLHTRTTRNPLKWLSRADAARVLQAEDRADTNMDEDALDAELLGELGDVETHVKRLKTAMEERPLAVGEHVAKLQRLTLAEFEELAPLWTADGAAFGERCLVHERDGKRRKVSSSKCLALLNRARGWMDRIREGDPKIVVSDSQKRELMRARLLLASSIDSYVIEAHWIGGIESALASAREAAPTDAAGILRKQLHISNTSSTSQTLGLWEARDWPVANSGVSDEVRADWLLSGKWIRDAQQHVEWTASDGNKHHVVQGMCSRIRGTSLRNLMFQAAYTDTGLAQAAELGCVSEGPAEYRKSGDDAALRLRRLLALITNVLSVYPSGHVLKEKAQSFSAESAEYLRILYDETGVHGYEERALGTLILRDANRDWELPLDGVLGGLATTTGDLIRSCYWPLATLRIADAVMRNDRAHGGVSGLFSQSTHWKVPMQLVRTLGVGQATNYSNLEFTDRTAAKMVADSPSRRAHYEPGGKVDARAVAHNEVSEDVQLQLVDSKFTPGETGMLLRRGNEIVAKHAATLPKVQCDATEWKGNEHRTEATWWNGQWRRVQGILTVLALPPHTGKFTSAAAYGFEDADELATHQYFNASRLAEHLDGLRGRRIATYAFGALEELPDDVVIITCRMDLCTLRAQHLLGGRRADRSDWRDSRETLATEWVRHSDTIENARCSMIVLANPGLVLSPKVLVTRYTVDPSEAGVLAFQRALDEVQDDYHAEAARGAGFPGHRLAAEVTRRAWAQHPFSRAGFNYLLRENKGKYGPAYRAASFAAPIPPTLASLLSGAG</sequence>
<evidence type="ECO:0000313" key="3">
    <source>
        <dbReference type="Proteomes" id="UP001189429"/>
    </source>
</evidence>
<name>A0ABN9SC02_9DINO</name>
<feature type="region of interest" description="Disordered" evidence="1">
    <location>
        <begin position="342"/>
        <end position="402"/>
    </location>
</feature>
<proteinExistence type="predicted"/>
<keyword evidence="3" id="KW-1185">Reference proteome</keyword>
<dbReference type="Proteomes" id="UP001189429">
    <property type="component" value="Unassembled WGS sequence"/>
</dbReference>
<feature type="non-terminal residue" evidence="2">
    <location>
        <position position="1"/>
    </location>
</feature>
<reference evidence="2" key="1">
    <citation type="submission" date="2023-10" db="EMBL/GenBank/DDBJ databases">
        <authorList>
            <person name="Chen Y."/>
            <person name="Shah S."/>
            <person name="Dougan E. K."/>
            <person name="Thang M."/>
            <person name="Chan C."/>
        </authorList>
    </citation>
    <scope>NUCLEOTIDE SEQUENCE [LARGE SCALE GENOMIC DNA]</scope>
</reference>
<evidence type="ECO:0000313" key="2">
    <source>
        <dbReference type="EMBL" id="CAK0828837.1"/>
    </source>
</evidence>
<feature type="compositionally biased region" description="Basic and acidic residues" evidence="1">
    <location>
        <begin position="371"/>
        <end position="381"/>
    </location>
</feature>
<evidence type="ECO:0000256" key="1">
    <source>
        <dbReference type="SAM" id="MobiDB-lite"/>
    </source>
</evidence>
<organism evidence="2 3">
    <name type="scientific">Prorocentrum cordatum</name>
    <dbReference type="NCBI Taxonomy" id="2364126"/>
    <lineage>
        <taxon>Eukaryota</taxon>
        <taxon>Sar</taxon>
        <taxon>Alveolata</taxon>
        <taxon>Dinophyceae</taxon>
        <taxon>Prorocentrales</taxon>
        <taxon>Prorocentraceae</taxon>
        <taxon>Prorocentrum</taxon>
    </lineage>
</organism>
<evidence type="ECO:0008006" key="4">
    <source>
        <dbReference type="Google" id="ProtNLM"/>
    </source>
</evidence>